<keyword evidence="4" id="KW-1185">Reference proteome</keyword>
<dbReference type="Pfam" id="PF00756">
    <property type="entry name" value="Esterase"/>
    <property type="match status" value="2"/>
</dbReference>
<dbReference type="RefSeq" id="XP_042917671.1">
    <property type="nucleotide sequence ID" value="XM_043069696.1"/>
</dbReference>
<dbReference type="SUPFAM" id="SSF53474">
    <property type="entry name" value="alpha/beta-Hydrolases"/>
    <property type="match status" value="2"/>
</dbReference>
<dbReference type="AlphaFoldDB" id="A0A2K3D0U6"/>
<gene>
    <name evidence="3" type="ORF">CHLRE_13g587600v5</name>
</gene>
<organism evidence="3 4">
    <name type="scientific">Chlamydomonas reinhardtii</name>
    <name type="common">Chlamydomonas smithii</name>
    <dbReference type="NCBI Taxonomy" id="3055"/>
    <lineage>
        <taxon>Eukaryota</taxon>
        <taxon>Viridiplantae</taxon>
        <taxon>Chlorophyta</taxon>
        <taxon>core chlorophytes</taxon>
        <taxon>Chlorophyceae</taxon>
        <taxon>CS clade</taxon>
        <taxon>Chlamydomonadales</taxon>
        <taxon>Chlamydomonadaceae</taxon>
        <taxon>Chlamydomonas</taxon>
    </lineage>
</organism>
<evidence type="ECO:0000256" key="1">
    <source>
        <dbReference type="SAM" id="MobiDB-lite"/>
    </source>
</evidence>
<dbReference type="Gene3D" id="2.60.40.10">
    <property type="entry name" value="Immunoglobulins"/>
    <property type="match status" value="1"/>
</dbReference>
<evidence type="ECO:0000313" key="3">
    <source>
        <dbReference type="EMBL" id="PNW74158.1"/>
    </source>
</evidence>
<protein>
    <recommendedName>
        <fullName evidence="2">Carbohydrate binding module family 25 domain-containing protein</fullName>
    </recommendedName>
</protein>
<name>A0A2K3D0U6_CHLRE</name>
<feature type="domain" description="Carbohydrate binding module family 25" evidence="2">
    <location>
        <begin position="743"/>
        <end position="834"/>
    </location>
</feature>
<feature type="compositionally biased region" description="Low complexity" evidence="1">
    <location>
        <begin position="511"/>
        <end position="547"/>
    </location>
</feature>
<dbReference type="InterPro" id="IPR013783">
    <property type="entry name" value="Ig-like_fold"/>
</dbReference>
<feature type="region of interest" description="Disordered" evidence="1">
    <location>
        <begin position="1"/>
        <end position="48"/>
    </location>
</feature>
<dbReference type="InParanoid" id="A0A2K3D0U6"/>
<reference evidence="3 4" key="1">
    <citation type="journal article" date="2007" name="Science">
        <title>The Chlamydomonas genome reveals the evolution of key animal and plant functions.</title>
        <authorList>
            <person name="Merchant S.S."/>
            <person name="Prochnik S.E."/>
            <person name="Vallon O."/>
            <person name="Harris E.H."/>
            <person name="Karpowicz S.J."/>
            <person name="Witman G.B."/>
            <person name="Terry A."/>
            <person name="Salamov A."/>
            <person name="Fritz-Laylin L.K."/>
            <person name="Marechal-Drouard L."/>
            <person name="Marshall W.F."/>
            <person name="Qu L.H."/>
            <person name="Nelson D.R."/>
            <person name="Sanderfoot A.A."/>
            <person name="Spalding M.H."/>
            <person name="Kapitonov V.V."/>
            <person name="Ren Q."/>
            <person name="Ferris P."/>
            <person name="Lindquist E."/>
            <person name="Shapiro H."/>
            <person name="Lucas S.M."/>
            <person name="Grimwood J."/>
            <person name="Schmutz J."/>
            <person name="Cardol P."/>
            <person name="Cerutti H."/>
            <person name="Chanfreau G."/>
            <person name="Chen C.L."/>
            <person name="Cognat V."/>
            <person name="Croft M.T."/>
            <person name="Dent R."/>
            <person name="Dutcher S."/>
            <person name="Fernandez E."/>
            <person name="Fukuzawa H."/>
            <person name="Gonzalez-Ballester D."/>
            <person name="Gonzalez-Halphen D."/>
            <person name="Hallmann A."/>
            <person name="Hanikenne M."/>
            <person name="Hippler M."/>
            <person name="Inwood W."/>
            <person name="Jabbari K."/>
            <person name="Kalanon M."/>
            <person name="Kuras R."/>
            <person name="Lefebvre P.A."/>
            <person name="Lemaire S.D."/>
            <person name="Lobanov A.V."/>
            <person name="Lohr M."/>
            <person name="Manuell A."/>
            <person name="Meier I."/>
            <person name="Mets L."/>
            <person name="Mittag M."/>
            <person name="Mittelmeier T."/>
            <person name="Moroney J.V."/>
            <person name="Moseley J."/>
            <person name="Napoli C."/>
            <person name="Nedelcu A.M."/>
            <person name="Niyogi K."/>
            <person name="Novoselov S.V."/>
            <person name="Paulsen I.T."/>
            <person name="Pazour G."/>
            <person name="Purton S."/>
            <person name="Ral J.P."/>
            <person name="Riano-Pachon D.M."/>
            <person name="Riekhof W."/>
            <person name="Rymarquis L."/>
            <person name="Schroda M."/>
            <person name="Stern D."/>
            <person name="Umen J."/>
            <person name="Willows R."/>
            <person name="Wilson N."/>
            <person name="Zimmer S.L."/>
            <person name="Allmer J."/>
            <person name="Balk J."/>
            <person name="Bisova K."/>
            <person name="Chen C.J."/>
            <person name="Elias M."/>
            <person name="Gendler K."/>
            <person name="Hauser C."/>
            <person name="Lamb M.R."/>
            <person name="Ledford H."/>
            <person name="Long J.C."/>
            <person name="Minagawa J."/>
            <person name="Page M.D."/>
            <person name="Pan J."/>
            <person name="Pootakham W."/>
            <person name="Roje S."/>
            <person name="Rose A."/>
            <person name="Stahlberg E."/>
            <person name="Terauchi A.M."/>
            <person name="Yang P."/>
            <person name="Ball S."/>
            <person name="Bowler C."/>
            <person name="Dieckmann C.L."/>
            <person name="Gladyshev V.N."/>
            <person name="Green P."/>
            <person name="Jorgensen R."/>
            <person name="Mayfield S."/>
            <person name="Mueller-Roeber B."/>
            <person name="Rajamani S."/>
            <person name="Sayre R.T."/>
            <person name="Brokstein P."/>
            <person name="Dubchak I."/>
            <person name="Goodstein D."/>
            <person name="Hornick L."/>
            <person name="Huang Y.W."/>
            <person name="Jhaveri J."/>
            <person name="Luo Y."/>
            <person name="Martinez D."/>
            <person name="Ngau W.C."/>
            <person name="Otillar B."/>
            <person name="Poliakov A."/>
            <person name="Porter A."/>
            <person name="Szajkowski L."/>
            <person name="Werner G."/>
            <person name="Zhou K."/>
            <person name="Grigoriev I.V."/>
            <person name="Rokhsar D.S."/>
            <person name="Grossman A.R."/>
        </authorList>
    </citation>
    <scope>NUCLEOTIDE SEQUENCE [LARGE SCALE GENOMIC DNA]</scope>
    <source>
        <strain evidence="4">CC-503</strain>
    </source>
</reference>
<feature type="compositionally biased region" description="Pro residues" evidence="1">
    <location>
        <begin position="616"/>
        <end position="629"/>
    </location>
</feature>
<dbReference type="EMBL" id="CM008974">
    <property type="protein sequence ID" value="PNW74158.1"/>
    <property type="molecule type" value="Genomic_DNA"/>
</dbReference>
<dbReference type="PANTHER" id="PTHR48098">
    <property type="entry name" value="ENTEROCHELIN ESTERASE-RELATED"/>
    <property type="match status" value="1"/>
</dbReference>
<dbReference type="GO" id="GO:2001070">
    <property type="term" value="F:starch binding"/>
    <property type="evidence" value="ECO:0007669"/>
    <property type="project" value="InterPro"/>
</dbReference>
<dbReference type="InterPro" id="IPR005085">
    <property type="entry name" value="CBM25"/>
</dbReference>
<dbReference type="KEGG" id="cre:CHLRE_13g587600v5"/>
<feature type="region of interest" description="Disordered" evidence="1">
    <location>
        <begin position="75"/>
        <end position="100"/>
    </location>
</feature>
<dbReference type="SMART" id="SM01066">
    <property type="entry name" value="CBM_25"/>
    <property type="match status" value="1"/>
</dbReference>
<dbReference type="Gramene" id="PNW74158">
    <property type="protein sequence ID" value="PNW74158"/>
    <property type="gene ID" value="CHLRE_13g587600v5"/>
</dbReference>
<accession>A0A2K3D0U6</accession>
<dbReference type="PaxDb" id="3055-EDP09131"/>
<dbReference type="PANTHER" id="PTHR48098:SF6">
    <property type="entry name" value="FERRI-BACILLIBACTIN ESTERASE BESA"/>
    <property type="match status" value="1"/>
</dbReference>
<feature type="region of interest" description="Disordered" evidence="1">
    <location>
        <begin position="511"/>
        <end position="559"/>
    </location>
</feature>
<dbReference type="Gene3D" id="3.40.50.1820">
    <property type="entry name" value="alpha/beta hydrolase"/>
    <property type="match status" value="2"/>
</dbReference>
<dbReference type="InterPro" id="IPR029058">
    <property type="entry name" value="AB_hydrolase_fold"/>
</dbReference>
<evidence type="ECO:0000259" key="2">
    <source>
        <dbReference type="SMART" id="SM01066"/>
    </source>
</evidence>
<proteinExistence type="predicted"/>
<dbReference type="Proteomes" id="UP000006906">
    <property type="component" value="Chromosome 13"/>
</dbReference>
<evidence type="ECO:0000313" key="4">
    <source>
        <dbReference type="Proteomes" id="UP000006906"/>
    </source>
</evidence>
<dbReference type="ExpressionAtlas" id="A0A2K3D0U6">
    <property type="expression patterns" value="differential"/>
</dbReference>
<dbReference type="OrthoDB" id="446683at2759"/>
<dbReference type="GeneID" id="5721340"/>
<feature type="region of interest" description="Disordered" evidence="1">
    <location>
        <begin position="608"/>
        <end position="633"/>
    </location>
</feature>
<feature type="compositionally biased region" description="Low complexity" evidence="1">
    <location>
        <begin position="87"/>
        <end position="100"/>
    </location>
</feature>
<dbReference type="InterPro" id="IPR000801">
    <property type="entry name" value="Esterase-like"/>
</dbReference>
<sequence>MRQSRPLNGRGAPLSRHAGGGLHTAPSRGPVPLRVAMPMGSGGGGDFTGGVKEALRRVGADLRSAFNTVVLDLPPTHLPEQQSTDPQQQQQQQQRQQQQDVNQAVANTALAAAAAAAVEVATAAGATGAALAFKEQDDEASVVEALKPFSRVRSVPLAGGQLDIIKWRGDRMLRVWTPHGYTRADAAREAFPVIYLNDGQNLFDDKLTLSGHAWHAAEAAAGLIYHGQLPPFVIVGIDHSGPTRSYDYLPCPPGTAGGYRADAEKWPGGGVDAYLQEVLGEVLPFAEKEYGVSKEPSLRSFGGSSFGGICALCAALRHPGVFGSFLVESPSLWFGDERMLREELPGFQGPWPARVFLAMGTKEYSGIRKTTEPEFDAKLVELTHELAEVLEGRGGLTKGTRLKVVIDEGATHTESAWAARLPRALRFLGLHWWRPVLAARADRLYFTFPRRLQAGQSGVLFFNQARSLALAGKPRDHMKMAFGFNVEWSVGAGRVNMTPAAGLAALRQELQQGQPKQPKQLPQQAAQKQPAPVHAPAQEAAEAAQAQHTEKQQKQQPQVSVATELEALVSEVREVAAAAAAEHAAPAGVAAATAAALAANAVIVHHHQQEPAAAAAPPPPSPPPQPATPATPAAAANIVGDSPVHFDVHGSGSWLQASFMVPPEAYEMHMAFSDGGDGGQGVWDNNDGLNFYARVRMPMTAAQRSHTVDQALAEGPAWGNVQDIAHKRGGSPFFTTPEVLVAGEPAVLYVNRRRLGQGLSDDPNLKVHFGFNSWAVGGQEQCLKPTSLWRGHDIDWWSVPFMVPREAADMSFVLTNGAGTWDNNHGCNYVCTVKAARNATVAPAMPRGVENVESMPHGAGMLHIVTFTKREGAETARRANKWTEEKRMRVWTPPGYDPANPPPGGYPVLYMQDGQNMFEDWLAHQGVSWRVGYTASDLISNGELPPFVVVAVDSAGAMRSLNYLPYPPGTGAGGFRGDAERWPGGGLEGYMTRIVEEIMPLVQQRFHTSSDPAKVAFGGGSFAGVAALYAAMHYPHVFGVVLAESPSLWIAEGRFLQDMRAHRGMLPERLFLGCGTKEYSATRDHVRDDVDGLLLHYCCEAASILQSQGLRGDRLRFLVEEGAGHHELAWQWRLTGAMRFLFNSWWTE</sequence>
<dbReference type="InterPro" id="IPR050583">
    <property type="entry name" value="Mycobacterial_A85_antigen"/>
</dbReference>